<dbReference type="SUPFAM" id="SSF46689">
    <property type="entry name" value="Homeodomain-like"/>
    <property type="match status" value="1"/>
</dbReference>
<proteinExistence type="predicted"/>
<dbReference type="OrthoDB" id="9789566at2"/>
<reference evidence="6 7" key="1">
    <citation type="submission" date="2015-03" db="EMBL/GenBank/DDBJ databases">
        <authorList>
            <person name="Abdul Halim M."/>
        </authorList>
    </citation>
    <scope>NUCLEOTIDE SEQUENCE [LARGE SCALE GENOMIC DNA]</scope>
    <source>
        <strain evidence="6 7">ATCC 35681</strain>
    </source>
</reference>
<keyword evidence="3" id="KW-0804">Transcription</keyword>
<dbReference type="Gene3D" id="1.10.357.10">
    <property type="entry name" value="Tetracycline Repressor, domain 2"/>
    <property type="match status" value="1"/>
</dbReference>
<organism evidence="6 7">
    <name type="scientific">Paenibacillus durus ATCC 35681</name>
    <dbReference type="NCBI Taxonomy" id="1333534"/>
    <lineage>
        <taxon>Bacteria</taxon>
        <taxon>Bacillati</taxon>
        <taxon>Bacillota</taxon>
        <taxon>Bacilli</taxon>
        <taxon>Bacillales</taxon>
        <taxon>Paenibacillaceae</taxon>
        <taxon>Paenibacillus</taxon>
    </lineage>
</organism>
<evidence type="ECO:0000256" key="3">
    <source>
        <dbReference type="ARBA" id="ARBA00023163"/>
    </source>
</evidence>
<dbReference type="HOGENOM" id="CLU_110628_0_0_9"/>
<evidence type="ECO:0000313" key="7">
    <source>
        <dbReference type="Proteomes" id="UP000034189"/>
    </source>
</evidence>
<dbReference type="InterPro" id="IPR001647">
    <property type="entry name" value="HTH_TetR"/>
</dbReference>
<name>A0A0F7FAN7_PAEDU</name>
<keyword evidence="1" id="KW-0805">Transcription regulation</keyword>
<gene>
    <name evidence="6" type="ORF">VK70_12595</name>
</gene>
<evidence type="ECO:0000256" key="4">
    <source>
        <dbReference type="PROSITE-ProRule" id="PRU00335"/>
    </source>
</evidence>
<protein>
    <recommendedName>
        <fullName evidence="5">HTH tetR-type domain-containing protein</fullName>
    </recommendedName>
</protein>
<dbReference type="RefSeq" id="WP_025695084.1">
    <property type="nucleotide sequence ID" value="NZ_ASQQ01000242.1"/>
</dbReference>
<dbReference type="EMBL" id="CP011114">
    <property type="protein sequence ID" value="AKG35309.1"/>
    <property type="molecule type" value="Genomic_DNA"/>
</dbReference>
<dbReference type="PROSITE" id="PS50977">
    <property type="entry name" value="HTH_TETR_2"/>
    <property type="match status" value="1"/>
</dbReference>
<evidence type="ECO:0000256" key="1">
    <source>
        <dbReference type="ARBA" id="ARBA00023015"/>
    </source>
</evidence>
<reference evidence="6 7" key="2">
    <citation type="journal article" date="2016" name="Genome Announc.">
        <title>Genome Sequence of a Gram-Positive Diazotroph, Paenibacillus durus Type Strain ATCC 35681.</title>
        <authorList>
            <person name="Halim M.A."/>
            <person name="Rahman A.Y."/>
            <person name="Sim K.S."/>
            <person name="Yam H.C."/>
            <person name="Rahim A.A."/>
            <person name="Ghazali A.H."/>
            <person name="Najimudin N."/>
        </authorList>
    </citation>
    <scope>NUCLEOTIDE SEQUENCE [LARGE SCALE GENOMIC DNA]</scope>
    <source>
        <strain evidence="6 7">ATCC 35681</strain>
    </source>
</reference>
<dbReference type="PANTHER" id="PTHR30055">
    <property type="entry name" value="HTH-TYPE TRANSCRIPTIONAL REGULATOR RUTR"/>
    <property type="match status" value="1"/>
</dbReference>
<dbReference type="Proteomes" id="UP000034189">
    <property type="component" value="Chromosome"/>
</dbReference>
<dbReference type="PATRIC" id="fig|1333534.5.peg.2782"/>
<keyword evidence="2 4" id="KW-0238">DNA-binding</keyword>
<dbReference type="InterPro" id="IPR050109">
    <property type="entry name" value="HTH-type_TetR-like_transc_reg"/>
</dbReference>
<dbReference type="InterPro" id="IPR009057">
    <property type="entry name" value="Homeodomain-like_sf"/>
</dbReference>
<dbReference type="AlphaFoldDB" id="A0A0F7FAN7"/>
<dbReference type="Pfam" id="PF00440">
    <property type="entry name" value="TetR_N"/>
    <property type="match status" value="1"/>
</dbReference>
<dbReference type="PANTHER" id="PTHR30055:SF234">
    <property type="entry name" value="HTH-TYPE TRANSCRIPTIONAL REGULATOR BETI"/>
    <property type="match status" value="1"/>
</dbReference>
<dbReference type="PRINTS" id="PR00455">
    <property type="entry name" value="HTHTETR"/>
</dbReference>
<accession>A0A0F7FAN7</accession>
<feature type="domain" description="HTH tetR-type" evidence="5">
    <location>
        <begin position="13"/>
        <end position="73"/>
    </location>
</feature>
<evidence type="ECO:0000259" key="5">
    <source>
        <dbReference type="PROSITE" id="PS50977"/>
    </source>
</evidence>
<dbReference type="GO" id="GO:0000976">
    <property type="term" value="F:transcription cis-regulatory region binding"/>
    <property type="evidence" value="ECO:0007669"/>
    <property type="project" value="TreeGrafter"/>
</dbReference>
<feature type="DNA-binding region" description="H-T-H motif" evidence="4">
    <location>
        <begin position="36"/>
        <end position="55"/>
    </location>
</feature>
<dbReference type="GO" id="GO:0003700">
    <property type="term" value="F:DNA-binding transcription factor activity"/>
    <property type="evidence" value="ECO:0007669"/>
    <property type="project" value="TreeGrafter"/>
</dbReference>
<sequence length="209" mass="23940">MTLEQDPEVFGDKDTKQQILDATVDLICEGGVECVTLRRIAAKAEVNLALVNYYYRSKDNLLIEAIRTLISRFDAAFNALEDDALPPKERLKLFFGQYASHLLQYPGLAKHMMNKTPSIMGSLHKYSQYSKTMKQQKMLSVLRETTGEQDEDRLRMMMVQLFGAVLMPIVAYTCAEPEDHDESLPGVHLPSVEIQVDHLIDHYFHKYQI</sequence>
<evidence type="ECO:0000256" key="2">
    <source>
        <dbReference type="ARBA" id="ARBA00023125"/>
    </source>
</evidence>
<evidence type="ECO:0000313" key="6">
    <source>
        <dbReference type="EMBL" id="AKG35309.1"/>
    </source>
</evidence>